<reference evidence="3 4" key="1">
    <citation type="submission" date="2019-01" db="EMBL/GenBank/DDBJ databases">
        <title>Draft genome sequences of the type strain Streptomyces sioyaensis DSM 40032 and its novel strain, TM32, a thermotolerant antibiotics-producing actinobacterium.</title>
        <authorList>
            <person name="Nakaew N."/>
            <person name="Lumyong S."/>
            <person name="Sloan W.T."/>
            <person name="Sungthong R."/>
        </authorList>
    </citation>
    <scope>NUCLEOTIDE SEQUENCE [LARGE SCALE GENOMIC DNA]</scope>
    <source>
        <strain evidence="3 4">DSM 40032</strain>
    </source>
</reference>
<dbReference type="Proteomes" id="UP000289482">
    <property type="component" value="Unassembled WGS sequence"/>
</dbReference>
<dbReference type="InterPro" id="IPR018309">
    <property type="entry name" value="Tscrpt_reg_PadR_C"/>
</dbReference>
<dbReference type="AlphaFoldDB" id="A0A4V1NQL5"/>
<dbReference type="PANTHER" id="PTHR43252">
    <property type="entry name" value="TRANSCRIPTIONAL REGULATOR YQJI"/>
    <property type="match status" value="1"/>
</dbReference>
<dbReference type="PANTHER" id="PTHR43252:SF4">
    <property type="entry name" value="TRANSCRIPTIONAL REGULATORY PROTEIN"/>
    <property type="match status" value="1"/>
</dbReference>
<protein>
    <submittedName>
        <fullName evidence="3">PadR family transcriptional regulator</fullName>
    </submittedName>
</protein>
<feature type="domain" description="Transcription regulator PadR C-terminal" evidence="2">
    <location>
        <begin position="93"/>
        <end position="189"/>
    </location>
</feature>
<evidence type="ECO:0000313" key="3">
    <source>
        <dbReference type="EMBL" id="RXS68739.1"/>
    </source>
</evidence>
<dbReference type="InterPro" id="IPR036390">
    <property type="entry name" value="WH_DNA-bd_sf"/>
</dbReference>
<accession>A0A4V1NQL5</accession>
<dbReference type="InterPro" id="IPR005149">
    <property type="entry name" value="Tscrpt_reg_PadR_N"/>
</dbReference>
<name>A0A4V1NQL5_9ACTN</name>
<dbReference type="Pfam" id="PF10400">
    <property type="entry name" value="Vir_act_alpha_C"/>
    <property type="match status" value="1"/>
</dbReference>
<dbReference type="Pfam" id="PF03551">
    <property type="entry name" value="PadR"/>
    <property type="match status" value="1"/>
</dbReference>
<dbReference type="GeneID" id="95777967"/>
<evidence type="ECO:0000259" key="1">
    <source>
        <dbReference type="Pfam" id="PF03551"/>
    </source>
</evidence>
<sequence length="208" mass="23981">MSLEHAILGWLTTGPGTGYDIARQLDQGLGWFWTAPHSQIYPRLKDMEARGLITSTSERIGAKSAKRTYEITPDGRHAIREWAEASPTYPPNRDGERLRLIFGDHGNLTALRAHFETHRQHYQERRDSLSRFLHEVSSRQHPRIERRVANAPDEAQQELVLALREMAYRGDLHRAENEILWAADCLRWLDAFEVRHRLAAHGSGTEEE</sequence>
<evidence type="ECO:0000259" key="2">
    <source>
        <dbReference type="Pfam" id="PF10400"/>
    </source>
</evidence>
<comment type="caution">
    <text evidence="3">The sequence shown here is derived from an EMBL/GenBank/DDBJ whole genome shotgun (WGS) entry which is preliminary data.</text>
</comment>
<dbReference type="InterPro" id="IPR036388">
    <property type="entry name" value="WH-like_DNA-bd_sf"/>
</dbReference>
<gene>
    <name evidence="3" type="ORF">EST54_08130</name>
</gene>
<dbReference type="RefSeq" id="WP_129246505.1">
    <property type="nucleotide sequence ID" value="NZ_JABZEL010000014.1"/>
</dbReference>
<proteinExistence type="predicted"/>
<organism evidence="3 4">
    <name type="scientific">Streptomyces sioyaensis</name>
    <dbReference type="NCBI Taxonomy" id="67364"/>
    <lineage>
        <taxon>Bacteria</taxon>
        <taxon>Bacillati</taxon>
        <taxon>Actinomycetota</taxon>
        <taxon>Actinomycetes</taxon>
        <taxon>Kitasatosporales</taxon>
        <taxon>Streptomycetaceae</taxon>
        <taxon>Streptomyces</taxon>
    </lineage>
</organism>
<evidence type="ECO:0000313" key="4">
    <source>
        <dbReference type="Proteomes" id="UP000289482"/>
    </source>
</evidence>
<feature type="domain" description="Transcription regulator PadR N-terminal" evidence="1">
    <location>
        <begin position="7"/>
        <end position="80"/>
    </location>
</feature>
<dbReference type="SUPFAM" id="SSF46785">
    <property type="entry name" value="Winged helix' DNA-binding domain"/>
    <property type="match status" value="1"/>
</dbReference>
<dbReference type="EMBL" id="SDIF01000015">
    <property type="protein sequence ID" value="RXS68739.1"/>
    <property type="molecule type" value="Genomic_DNA"/>
</dbReference>
<keyword evidence="4" id="KW-1185">Reference proteome</keyword>
<dbReference type="Gene3D" id="1.10.10.10">
    <property type="entry name" value="Winged helix-like DNA-binding domain superfamily/Winged helix DNA-binding domain"/>
    <property type="match status" value="1"/>
</dbReference>